<evidence type="ECO:0000313" key="4">
    <source>
        <dbReference type="WBParaSite" id="ASIM_0001033901-mRNA-1"/>
    </source>
</evidence>
<gene>
    <name evidence="2" type="ORF">ASIM_LOCUS10070</name>
</gene>
<dbReference type="Pfam" id="PF10037">
    <property type="entry name" value="MRP-S27"/>
    <property type="match status" value="1"/>
</dbReference>
<dbReference type="OrthoDB" id="19830at2759"/>
<proteinExistence type="predicted"/>
<organism evidence="4">
    <name type="scientific">Anisakis simplex</name>
    <name type="common">Herring worm</name>
    <dbReference type="NCBI Taxonomy" id="6269"/>
    <lineage>
        <taxon>Eukaryota</taxon>
        <taxon>Metazoa</taxon>
        <taxon>Ecdysozoa</taxon>
        <taxon>Nematoda</taxon>
        <taxon>Chromadorea</taxon>
        <taxon>Rhabditida</taxon>
        <taxon>Spirurina</taxon>
        <taxon>Ascaridomorpha</taxon>
        <taxon>Ascaridoidea</taxon>
        <taxon>Anisakidae</taxon>
        <taxon>Anisakis</taxon>
        <taxon>Anisakis simplex complex</taxon>
    </lineage>
</organism>
<name>A0A158PMW8_ANISI</name>
<dbReference type="PANTHER" id="PTHR21393:SF0">
    <property type="entry name" value="SMALL RIBOSOMAL SUBUNIT PROTEIN MS27"/>
    <property type="match status" value="1"/>
</dbReference>
<dbReference type="PANTHER" id="PTHR21393">
    <property type="entry name" value="MITOCHONDRIAL 28S RIBOSOMAL PROTEIN S27"/>
    <property type="match status" value="1"/>
</dbReference>
<keyword evidence="3" id="KW-1185">Reference proteome</keyword>
<reference evidence="2 3" key="2">
    <citation type="submission" date="2018-11" db="EMBL/GenBank/DDBJ databases">
        <authorList>
            <consortium name="Pathogen Informatics"/>
        </authorList>
    </citation>
    <scope>NUCLEOTIDE SEQUENCE [LARGE SCALE GENOMIC DNA]</scope>
</reference>
<evidence type="ECO:0000313" key="3">
    <source>
        <dbReference type="Proteomes" id="UP000267096"/>
    </source>
</evidence>
<evidence type="ECO:0000313" key="2">
    <source>
        <dbReference type="EMBL" id="VDK42295.1"/>
    </source>
</evidence>
<dbReference type="InterPro" id="IPR034913">
    <property type="entry name" value="mS27/PTCD2"/>
</dbReference>
<reference evidence="4" key="1">
    <citation type="submission" date="2016-04" db="UniProtKB">
        <authorList>
            <consortium name="WormBaseParasite"/>
        </authorList>
    </citation>
    <scope>IDENTIFICATION</scope>
</reference>
<evidence type="ECO:0000256" key="1">
    <source>
        <dbReference type="ARBA" id="ARBA00004173"/>
    </source>
</evidence>
<dbReference type="Proteomes" id="UP000267096">
    <property type="component" value="Unassembled WGS sequence"/>
</dbReference>
<dbReference type="GO" id="GO:0005739">
    <property type="term" value="C:mitochondrion"/>
    <property type="evidence" value="ECO:0007669"/>
    <property type="project" value="UniProtKB-SubCell"/>
</dbReference>
<sequence>MGPLTCGVRWPIIGPPRQIRCANMLALRYSSRFIRSTRGAVHLTRRNLLTERFSLNEEWALRHQTLDMLALGGDYEWVAAVQKKFLGGGTASAVDVDAAVCAAEEKDQLEDLIDLVYRLRHTSNTADTLQSTEYALVRTILKHNAVDWLFKLLNDTINYGVFLNEHSACLAIDHLLETKNFAGAARVVSFVMQQEMFSCELLNLLSVYATLRCLELPPEQRVFATNNESSSDTSEDDSNEEDVKIMRLAYLKNEYSDDHYDIVDTDRLLGKTLLWMLKECSSLSEKSVVDSVKLIGTLLYGHFDEFAKIAESGSPLLPSAIDLCRKEVQRRLTTEGESNQKFNEQLLEKLDECTLLDNVSSASLCSLLEEQIRRVQPSEEKKIMDTQKKLFKDWTAQRVALISAQVYLPFKAEALNCRLRIKEIKRQKAELEAKREMLYFFENRMKWEDQARRKDQIFNELKDQSAGSDSSEEQYSATLFEKIDSLFTVLYNTVNSESIDCNLLCPNTDP</sequence>
<accession>A0A158PMW8</accession>
<dbReference type="AlphaFoldDB" id="A0A158PMW8"/>
<dbReference type="EMBL" id="UYRR01030982">
    <property type="protein sequence ID" value="VDK42295.1"/>
    <property type="molecule type" value="Genomic_DNA"/>
</dbReference>
<dbReference type="WBParaSite" id="ASIM_0001033901-mRNA-1">
    <property type="protein sequence ID" value="ASIM_0001033901-mRNA-1"/>
    <property type="gene ID" value="ASIM_0001033901"/>
</dbReference>
<protein>
    <submittedName>
        <fullName evidence="4">Mitochondrial 28S ribosomal protein S27</fullName>
    </submittedName>
</protein>
<comment type="subcellular location">
    <subcellularLocation>
        <location evidence="1">Mitochondrion</location>
    </subcellularLocation>
</comment>
<dbReference type="InterPro" id="IPR019266">
    <property type="entry name" value="Ribosomal_mS27"/>
</dbReference>